<protein>
    <submittedName>
        <fullName evidence="3">DUF547 domain-containing protein</fullName>
    </submittedName>
</protein>
<organism evidence="3 4">
    <name type="scientific">Marinomonas arenicola</name>
    <dbReference type="NCBI Taxonomy" id="569601"/>
    <lineage>
        <taxon>Bacteria</taxon>
        <taxon>Pseudomonadati</taxon>
        <taxon>Pseudomonadota</taxon>
        <taxon>Gammaproteobacteria</taxon>
        <taxon>Oceanospirillales</taxon>
        <taxon>Oceanospirillaceae</taxon>
        <taxon>Marinomonas</taxon>
    </lineage>
</organism>
<comment type="caution">
    <text evidence="3">The sequence shown here is derived from an EMBL/GenBank/DDBJ whole genome shotgun (WGS) entry which is preliminary data.</text>
</comment>
<reference evidence="3 4" key="1">
    <citation type="submission" date="2024-02" db="EMBL/GenBank/DDBJ databases">
        <title>Bacteria isolated from the canopy kelp, Nereocystis luetkeana.</title>
        <authorList>
            <person name="Pfister C.A."/>
            <person name="Younker I.T."/>
            <person name="Light S.H."/>
        </authorList>
    </citation>
    <scope>NUCLEOTIDE SEQUENCE [LARGE SCALE GENOMIC DNA]</scope>
    <source>
        <strain evidence="3 4">TI.4.07</strain>
    </source>
</reference>
<feature type="chain" id="PRO_5046120456" evidence="1">
    <location>
        <begin position="22"/>
        <end position="266"/>
    </location>
</feature>
<dbReference type="Proteomes" id="UP001379949">
    <property type="component" value="Unassembled WGS sequence"/>
</dbReference>
<accession>A0ABU9G404</accession>
<evidence type="ECO:0000313" key="4">
    <source>
        <dbReference type="Proteomes" id="UP001379949"/>
    </source>
</evidence>
<dbReference type="PANTHER" id="PTHR34386">
    <property type="entry name" value="GLUTAREDOXIN"/>
    <property type="match status" value="1"/>
</dbReference>
<dbReference type="PANTHER" id="PTHR34386:SF1">
    <property type="entry name" value="GLUTAREDOXIN-LIKE PROTEIN NRDH"/>
    <property type="match status" value="1"/>
</dbReference>
<dbReference type="InterPro" id="IPR006869">
    <property type="entry name" value="DUF547"/>
</dbReference>
<evidence type="ECO:0000256" key="1">
    <source>
        <dbReference type="SAM" id="SignalP"/>
    </source>
</evidence>
<proteinExistence type="predicted"/>
<dbReference type="Pfam" id="PF04784">
    <property type="entry name" value="DUF547"/>
    <property type="match status" value="1"/>
</dbReference>
<keyword evidence="1" id="KW-0732">Signal</keyword>
<dbReference type="EMBL" id="JBAKAR010000004">
    <property type="protein sequence ID" value="MEL0613010.1"/>
    <property type="molecule type" value="Genomic_DNA"/>
</dbReference>
<evidence type="ECO:0000259" key="2">
    <source>
        <dbReference type="Pfam" id="PF04784"/>
    </source>
</evidence>
<sequence>MKKILILLLALFAGQSAFANAASFDHSKWNDLLQRHVYLLNGGQASQVDYQGFADDKAQLDSYLTSLSGVTQKQFDAWPKNDQLAWLINAYNAWTVELILTKWPDLTSIKDLGSLFRSPWSKKFIPLLGEERSLDNIEHTLIRGSDRYQDPRIHFAVNCASIGCPALANQAYQGDNLDALLSQQTRLFLADRSRNRLQGDTLALSSIFKWYREDFEKGWHGYHSLEAFLLDHEADLALTPMAVGKLKTESLDIEFLDYDWHLNSKP</sequence>
<dbReference type="RefSeq" id="WP_341566846.1">
    <property type="nucleotide sequence ID" value="NZ_JBAKAR010000004.1"/>
</dbReference>
<gene>
    <name evidence="3" type="ORF">V6242_07620</name>
</gene>
<feature type="domain" description="DUF547" evidence="2">
    <location>
        <begin position="76"/>
        <end position="189"/>
    </location>
</feature>
<dbReference type="InterPro" id="IPR051548">
    <property type="entry name" value="Grx-like_ET"/>
</dbReference>
<feature type="signal peptide" evidence="1">
    <location>
        <begin position="1"/>
        <end position="21"/>
    </location>
</feature>
<keyword evidence="4" id="KW-1185">Reference proteome</keyword>
<name>A0ABU9G404_9GAMM</name>
<evidence type="ECO:0000313" key="3">
    <source>
        <dbReference type="EMBL" id="MEL0613010.1"/>
    </source>
</evidence>